<dbReference type="AlphaFoldDB" id="A0A9N9ZJW1"/>
<comment type="caution">
    <text evidence="1">The sequence shown here is derived from an EMBL/GenBank/DDBJ whole genome shotgun (WGS) entry which is preliminary data.</text>
</comment>
<reference evidence="1" key="1">
    <citation type="submission" date="2021-10" db="EMBL/GenBank/DDBJ databases">
        <authorList>
            <person name="Piombo E."/>
        </authorList>
    </citation>
    <scope>NUCLEOTIDE SEQUENCE</scope>
</reference>
<organism evidence="1 2">
    <name type="scientific">Clonostachys solani</name>
    <dbReference type="NCBI Taxonomy" id="160281"/>
    <lineage>
        <taxon>Eukaryota</taxon>
        <taxon>Fungi</taxon>
        <taxon>Dikarya</taxon>
        <taxon>Ascomycota</taxon>
        <taxon>Pezizomycotina</taxon>
        <taxon>Sordariomycetes</taxon>
        <taxon>Hypocreomycetidae</taxon>
        <taxon>Hypocreales</taxon>
        <taxon>Bionectriaceae</taxon>
        <taxon>Clonostachys</taxon>
    </lineage>
</organism>
<evidence type="ECO:0000313" key="1">
    <source>
        <dbReference type="EMBL" id="CAH0056540.1"/>
    </source>
</evidence>
<dbReference type="EMBL" id="CABFOC020000063">
    <property type="protein sequence ID" value="CAH0056540.1"/>
    <property type="molecule type" value="Genomic_DNA"/>
</dbReference>
<sequence>MYSACFLDAPNRSIDPAEKLLFSLPPAFRTMPDPGAAKRPVKLTFKPAPKPSSHTHCPKPSSELKFVLPGTKPEPEEVLVDTTATPQPFLDPEILTKSF</sequence>
<name>A0A9N9ZJW1_9HYPO</name>
<dbReference type="Proteomes" id="UP000775872">
    <property type="component" value="Unassembled WGS sequence"/>
</dbReference>
<dbReference type="OrthoDB" id="3513895at2759"/>
<evidence type="ECO:0000313" key="2">
    <source>
        <dbReference type="Proteomes" id="UP000775872"/>
    </source>
</evidence>
<gene>
    <name evidence="1" type="ORF">CSOL1703_00006481</name>
</gene>
<protein>
    <submittedName>
        <fullName evidence="1">Uncharacterized protein</fullName>
    </submittedName>
</protein>
<keyword evidence="2" id="KW-1185">Reference proteome</keyword>
<proteinExistence type="predicted"/>
<accession>A0A9N9ZJW1</accession>